<protein>
    <submittedName>
        <fullName evidence="3">Adenylate/guanylate cyclase domain-containing protein</fullName>
        <ecNumber evidence="3">4.6.1.-</ecNumber>
    </submittedName>
</protein>
<keyword evidence="3" id="KW-0456">Lyase</keyword>
<feature type="domain" description="Guanylate cyclase" evidence="2">
    <location>
        <begin position="184"/>
        <end position="313"/>
    </location>
</feature>
<dbReference type="InterPro" id="IPR029787">
    <property type="entry name" value="Nucleotide_cyclase"/>
</dbReference>
<feature type="transmembrane region" description="Helical" evidence="1">
    <location>
        <begin position="12"/>
        <end position="33"/>
    </location>
</feature>
<feature type="transmembrane region" description="Helical" evidence="1">
    <location>
        <begin position="89"/>
        <end position="111"/>
    </location>
</feature>
<feature type="transmembrane region" description="Helical" evidence="1">
    <location>
        <begin position="131"/>
        <end position="155"/>
    </location>
</feature>
<evidence type="ECO:0000313" key="4">
    <source>
        <dbReference type="Proteomes" id="UP001356308"/>
    </source>
</evidence>
<feature type="transmembrane region" description="Helical" evidence="1">
    <location>
        <begin position="53"/>
        <end position="77"/>
    </location>
</feature>
<comment type="caution">
    <text evidence="3">The sequence shown here is derived from an EMBL/GenBank/DDBJ whole genome shotgun (WGS) entry which is preliminary data.</text>
</comment>
<dbReference type="PANTHER" id="PTHR43081">
    <property type="entry name" value="ADENYLATE CYCLASE, TERMINAL-DIFFERENTIATION SPECIFIC-RELATED"/>
    <property type="match status" value="1"/>
</dbReference>
<dbReference type="InterPro" id="IPR050697">
    <property type="entry name" value="Adenylyl/Guanylyl_Cyclase_3/4"/>
</dbReference>
<organism evidence="3 4">
    <name type="scientific">Maribacter cobaltidurans</name>
    <dbReference type="NCBI Taxonomy" id="1178778"/>
    <lineage>
        <taxon>Bacteria</taxon>
        <taxon>Pseudomonadati</taxon>
        <taxon>Bacteroidota</taxon>
        <taxon>Flavobacteriia</taxon>
        <taxon>Flavobacteriales</taxon>
        <taxon>Flavobacteriaceae</taxon>
        <taxon>Maribacter</taxon>
    </lineage>
</organism>
<dbReference type="Pfam" id="PF00211">
    <property type="entry name" value="Guanylate_cyc"/>
    <property type="match status" value="1"/>
</dbReference>
<sequence>MKITPKAKRNISRIIPFAIIWLLIGWLIDITVFDVTHEQNLNSDTGISYTIPVLIFASLANVLAGLIIGVLEVVYLEKRFSNRSLRAKFFYKFLIYLSLFIIIIILFYPVASSLETGISLLEVDSWQKLGRFLISISFLITLIQLSVKLMVGLIYSAISENLGHQVLLNFFSGKYHQPKIEKRIFMFLDMKSSTTVAEDLGHVKYFKLLDTYYNIMSDPIINSFGEVYQYIGDEIVISWNPSKEINQTSCIKCFFDIRDHLDEQKEVLFHEFGFEIGFRAGIHFGEVTIGEIGALKKEIVFTGDVLNTTARIQSLCKELKSDLLISGAIKELLPHSNYQYSSKGEIELKGRNKKEELFSVTLEKKPTIANTM</sequence>
<dbReference type="GO" id="GO:0016829">
    <property type="term" value="F:lyase activity"/>
    <property type="evidence" value="ECO:0007669"/>
    <property type="project" value="UniProtKB-KW"/>
</dbReference>
<dbReference type="CDD" id="cd07302">
    <property type="entry name" value="CHD"/>
    <property type="match status" value="1"/>
</dbReference>
<reference evidence="3 4" key="1">
    <citation type="submission" date="2024-01" db="EMBL/GenBank/DDBJ databases">
        <title>Maribacter spp. originated from different algae showed divergent polysaccharides utilization ability.</title>
        <authorList>
            <person name="Wang H."/>
            <person name="Wu Y."/>
        </authorList>
    </citation>
    <scope>NUCLEOTIDE SEQUENCE [LARGE SCALE GENOMIC DNA]</scope>
    <source>
        <strain evidence="3 4">PR1</strain>
    </source>
</reference>
<proteinExistence type="predicted"/>
<keyword evidence="1" id="KW-0812">Transmembrane</keyword>
<dbReference type="InterPro" id="IPR001054">
    <property type="entry name" value="A/G_cyclase"/>
</dbReference>
<name>A0ABU7IVY4_9FLAO</name>
<accession>A0ABU7IVY4</accession>
<dbReference type="EMBL" id="JAZDDG010000005">
    <property type="protein sequence ID" value="MEE1976773.1"/>
    <property type="molecule type" value="Genomic_DNA"/>
</dbReference>
<dbReference type="PROSITE" id="PS50125">
    <property type="entry name" value="GUANYLATE_CYCLASE_2"/>
    <property type="match status" value="1"/>
</dbReference>
<dbReference type="Gene3D" id="3.30.70.1230">
    <property type="entry name" value="Nucleotide cyclase"/>
    <property type="match status" value="1"/>
</dbReference>
<keyword evidence="4" id="KW-1185">Reference proteome</keyword>
<evidence type="ECO:0000259" key="2">
    <source>
        <dbReference type="PROSITE" id="PS50125"/>
    </source>
</evidence>
<evidence type="ECO:0000313" key="3">
    <source>
        <dbReference type="EMBL" id="MEE1976773.1"/>
    </source>
</evidence>
<dbReference type="EC" id="4.6.1.-" evidence="3"/>
<dbReference type="SUPFAM" id="SSF55073">
    <property type="entry name" value="Nucleotide cyclase"/>
    <property type="match status" value="1"/>
</dbReference>
<keyword evidence="1" id="KW-0472">Membrane</keyword>
<dbReference type="PANTHER" id="PTHR43081:SF1">
    <property type="entry name" value="ADENYLATE CYCLASE, TERMINAL-DIFFERENTIATION SPECIFIC"/>
    <property type="match status" value="1"/>
</dbReference>
<gene>
    <name evidence="3" type="ORF">V1I91_11875</name>
</gene>
<dbReference type="RefSeq" id="WP_272651467.1">
    <property type="nucleotide sequence ID" value="NZ_JAZDDG010000005.1"/>
</dbReference>
<evidence type="ECO:0000256" key="1">
    <source>
        <dbReference type="SAM" id="Phobius"/>
    </source>
</evidence>
<dbReference type="Proteomes" id="UP001356308">
    <property type="component" value="Unassembled WGS sequence"/>
</dbReference>
<keyword evidence="1" id="KW-1133">Transmembrane helix</keyword>